<organism evidence="1 2">
    <name type="scientific">Candidatus Desulfacyla euxinica</name>
    <dbReference type="NCBI Taxonomy" id="2841693"/>
    <lineage>
        <taxon>Bacteria</taxon>
        <taxon>Deltaproteobacteria</taxon>
        <taxon>Candidatus Desulfacyla</taxon>
    </lineage>
</organism>
<evidence type="ECO:0000313" key="1">
    <source>
        <dbReference type="EMBL" id="MBC8176574.1"/>
    </source>
</evidence>
<reference evidence="1 2" key="1">
    <citation type="submission" date="2020-08" db="EMBL/GenBank/DDBJ databases">
        <title>Bridging the membrane lipid divide: bacteria of the FCB group superphylum have the potential to synthesize archaeal ether lipids.</title>
        <authorList>
            <person name="Villanueva L."/>
            <person name="Von Meijenfeldt F.A.B."/>
            <person name="Westbye A.B."/>
            <person name="Yadav S."/>
            <person name="Hopmans E.C."/>
            <person name="Dutilh B.E."/>
            <person name="Sinninghe Damste J.S."/>
        </authorList>
    </citation>
    <scope>NUCLEOTIDE SEQUENCE [LARGE SCALE GENOMIC DNA]</scope>
    <source>
        <strain evidence="1">NIOZ-UU27</strain>
    </source>
</reference>
<dbReference type="AlphaFoldDB" id="A0A8J6T731"/>
<comment type="caution">
    <text evidence="1">The sequence shown here is derived from an EMBL/GenBank/DDBJ whole genome shotgun (WGS) entry which is preliminary data.</text>
</comment>
<protein>
    <submittedName>
        <fullName evidence="1">Uncharacterized protein</fullName>
    </submittedName>
</protein>
<sequence>MKNIMDGKAMALELCRSWEDLLEQTGLSPEVDYRIRKMINRMTPLLNKMYLKTVKGQEMVLQCAEKTRRIQHQLNSNKEDVYFSLTDLEKTY</sequence>
<dbReference type="EMBL" id="JACNJD010000145">
    <property type="protein sequence ID" value="MBC8176574.1"/>
    <property type="molecule type" value="Genomic_DNA"/>
</dbReference>
<evidence type="ECO:0000313" key="2">
    <source>
        <dbReference type="Proteomes" id="UP000650524"/>
    </source>
</evidence>
<dbReference type="Proteomes" id="UP000650524">
    <property type="component" value="Unassembled WGS sequence"/>
</dbReference>
<name>A0A8J6T731_9DELT</name>
<accession>A0A8J6T731</accession>
<gene>
    <name evidence="1" type="ORF">H8E19_04140</name>
</gene>
<feature type="non-terminal residue" evidence="1">
    <location>
        <position position="92"/>
    </location>
</feature>
<proteinExistence type="predicted"/>